<dbReference type="RefSeq" id="WP_139171026.1">
    <property type="nucleotide sequence ID" value="NZ_FNBK01000001.1"/>
</dbReference>
<keyword evidence="3" id="KW-1185">Reference proteome</keyword>
<evidence type="ECO:0000313" key="2">
    <source>
        <dbReference type="EMBL" id="SDE80607.1"/>
    </source>
</evidence>
<name>A0A1G7FXP1_9EURY</name>
<evidence type="ECO:0000313" key="3">
    <source>
        <dbReference type="Proteomes" id="UP000199076"/>
    </source>
</evidence>
<dbReference type="NCBIfam" id="NF033497">
    <property type="entry name" value="rubre_like_arch"/>
    <property type="match status" value="1"/>
</dbReference>
<dbReference type="Pfam" id="PF23455">
    <property type="entry name" value="DUF7129"/>
    <property type="match status" value="1"/>
</dbReference>
<organism evidence="2 3">
    <name type="scientific">Halorientalis regularis</name>
    <dbReference type="NCBI Taxonomy" id="660518"/>
    <lineage>
        <taxon>Archaea</taxon>
        <taxon>Methanobacteriati</taxon>
        <taxon>Methanobacteriota</taxon>
        <taxon>Stenosarchaea group</taxon>
        <taxon>Halobacteria</taxon>
        <taxon>Halobacteriales</taxon>
        <taxon>Haloarculaceae</taxon>
        <taxon>Halorientalis</taxon>
    </lineage>
</organism>
<evidence type="ECO:0000259" key="1">
    <source>
        <dbReference type="Pfam" id="PF23455"/>
    </source>
</evidence>
<feature type="domain" description="DUF7129" evidence="1">
    <location>
        <begin position="4"/>
        <end position="47"/>
    </location>
</feature>
<protein>
    <recommendedName>
        <fullName evidence="1">DUF7129 domain-containing protein</fullName>
    </recommendedName>
</protein>
<dbReference type="EMBL" id="FNBK01000001">
    <property type="protein sequence ID" value="SDE80607.1"/>
    <property type="molecule type" value="Genomic_DNA"/>
</dbReference>
<proteinExistence type="predicted"/>
<reference evidence="3" key="1">
    <citation type="submission" date="2016-10" db="EMBL/GenBank/DDBJ databases">
        <authorList>
            <person name="Varghese N."/>
            <person name="Submissions S."/>
        </authorList>
    </citation>
    <scope>NUCLEOTIDE SEQUENCE [LARGE SCALE GENOMIC DNA]</scope>
    <source>
        <strain evidence="3">IBRC-M 10760</strain>
    </source>
</reference>
<accession>A0A1G7FXP1</accession>
<gene>
    <name evidence="2" type="ORF">SAMN05216218_101395</name>
</gene>
<dbReference type="Proteomes" id="UP000199076">
    <property type="component" value="Unassembled WGS sequence"/>
</dbReference>
<dbReference type="AlphaFoldDB" id="A0A1G7FXP1"/>
<dbReference type="OrthoDB" id="280213at2157"/>
<sequence>MNGIDPYQPGESVYECVECNGRVRTDDHMASCDGCGGDVRNIAVPRE</sequence>
<dbReference type="InterPro" id="IPR055553">
    <property type="entry name" value="DUF7129"/>
</dbReference>